<comment type="similarity">
    <text evidence="2">Belongs to the TspO/BZRP family.</text>
</comment>
<evidence type="ECO:0000256" key="6">
    <source>
        <dbReference type="SAM" id="Phobius"/>
    </source>
</evidence>
<name>A5FUF9_ACICJ</name>
<feature type="transmembrane region" description="Helical" evidence="6">
    <location>
        <begin position="62"/>
        <end position="83"/>
    </location>
</feature>
<keyword evidence="3 6" id="KW-0812">Transmembrane</keyword>
<dbReference type="PIRSF" id="PIRSF005859">
    <property type="entry name" value="PBR"/>
    <property type="match status" value="1"/>
</dbReference>
<dbReference type="Proteomes" id="UP000000245">
    <property type="component" value="Chromosome"/>
</dbReference>
<dbReference type="eggNOG" id="COG3476">
    <property type="taxonomic scope" value="Bacteria"/>
</dbReference>
<dbReference type="AlphaFoldDB" id="A5FUF9"/>
<dbReference type="Gene3D" id="1.20.1260.100">
    <property type="entry name" value="TspO/MBR protein"/>
    <property type="match status" value="1"/>
</dbReference>
<accession>A5FUF9</accession>
<dbReference type="GO" id="GO:0033013">
    <property type="term" value="P:tetrapyrrole metabolic process"/>
    <property type="evidence" value="ECO:0007669"/>
    <property type="project" value="UniProtKB-ARBA"/>
</dbReference>
<protein>
    <submittedName>
        <fullName evidence="7">TspO and MBR like protein</fullName>
    </submittedName>
</protein>
<dbReference type="CDD" id="cd15904">
    <property type="entry name" value="TSPO_MBR"/>
    <property type="match status" value="1"/>
</dbReference>
<dbReference type="HOGENOM" id="CLU_091805_2_1_5"/>
<dbReference type="EMBL" id="CP000697">
    <property type="protein sequence ID" value="ABQ29241.1"/>
    <property type="molecule type" value="Genomic_DNA"/>
</dbReference>
<evidence type="ECO:0000256" key="5">
    <source>
        <dbReference type="ARBA" id="ARBA00023136"/>
    </source>
</evidence>
<dbReference type="InterPro" id="IPR004307">
    <property type="entry name" value="TspO_MBR"/>
</dbReference>
<dbReference type="GO" id="GO:0016020">
    <property type="term" value="C:membrane"/>
    <property type="evidence" value="ECO:0007669"/>
    <property type="project" value="UniProtKB-SubCell"/>
</dbReference>
<dbReference type="STRING" id="349163.Acry_0012"/>
<keyword evidence="5 6" id="KW-0472">Membrane</keyword>
<evidence type="ECO:0000256" key="2">
    <source>
        <dbReference type="ARBA" id="ARBA00007524"/>
    </source>
</evidence>
<dbReference type="KEGG" id="acr:Acry_0012"/>
<feature type="transmembrane region" description="Helical" evidence="6">
    <location>
        <begin position="152"/>
        <end position="171"/>
    </location>
</feature>
<feature type="transmembrane region" description="Helical" evidence="6">
    <location>
        <begin position="95"/>
        <end position="115"/>
    </location>
</feature>
<keyword evidence="8" id="KW-1185">Reference proteome</keyword>
<keyword evidence="4 6" id="KW-1133">Transmembrane helix</keyword>
<gene>
    <name evidence="7" type="ordered locus">Acry_0012</name>
</gene>
<proteinExistence type="inferred from homology"/>
<feature type="transmembrane region" description="Helical" evidence="6">
    <location>
        <begin position="121"/>
        <end position="140"/>
    </location>
</feature>
<dbReference type="PANTHER" id="PTHR10057">
    <property type="entry name" value="PERIPHERAL-TYPE BENZODIAZEPINE RECEPTOR"/>
    <property type="match status" value="1"/>
</dbReference>
<dbReference type="RefSeq" id="WP_007421953.1">
    <property type="nucleotide sequence ID" value="NC_009484.1"/>
</dbReference>
<evidence type="ECO:0000256" key="4">
    <source>
        <dbReference type="ARBA" id="ARBA00022989"/>
    </source>
</evidence>
<evidence type="ECO:0000256" key="3">
    <source>
        <dbReference type="ARBA" id="ARBA00022692"/>
    </source>
</evidence>
<organism evidence="7 8">
    <name type="scientific">Acidiphilium cryptum (strain JF-5)</name>
    <dbReference type="NCBI Taxonomy" id="349163"/>
    <lineage>
        <taxon>Bacteria</taxon>
        <taxon>Pseudomonadati</taxon>
        <taxon>Pseudomonadota</taxon>
        <taxon>Alphaproteobacteria</taxon>
        <taxon>Acetobacterales</taxon>
        <taxon>Acidocellaceae</taxon>
        <taxon>Acidiphilium</taxon>
    </lineage>
</organism>
<dbReference type="Pfam" id="PF03073">
    <property type="entry name" value="TspO_MBR"/>
    <property type="match status" value="1"/>
</dbReference>
<dbReference type="InterPro" id="IPR038330">
    <property type="entry name" value="TspO/MBR-related_sf"/>
</dbReference>
<dbReference type="FunFam" id="1.20.1260.100:FF:000001">
    <property type="entry name" value="translocator protein 2"/>
    <property type="match status" value="1"/>
</dbReference>
<sequence>MRVFRLPERPEQHRTSGAQILALLGFLALALLVGAVGGTATVPNVHSWYDVLPHPPGTPPDWVFGPVWTLLYIAMAVAAWLIWRGPDILTRQRRALRLWGWQLAANALWSPVFFALHRPDISFFVILVLDGLIVMTIAVFRPVSRIAAALMVPYLAWCLYATYLNAGFWFLNR</sequence>
<comment type="subcellular location">
    <subcellularLocation>
        <location evidence="1">Membrane</location>
        <topology evidence="1">Multi-pass membrane protein</topology>
    </subcellularLocation>
</comment>
<evidence type="ECO:0000256" key="1">
    <source>
        <dbReference type="ARBA" id="ARBA00004141"/>
    </source>
</evidence>
<evidence type="ECO:0000313" key="8">
    <source>
        <dbReference type="Proteomes" id="UP000000245"/>
    </source>
</evidence>
<reference evidence="7 8" key="1">
    <citation type="submission" date="2007-05" db="EMBL/GenBank/DDBJ databases">
        <title>Complete sequence of chromosome of Acidiphilium cryptum JF-5.</title>
        <authorList>
            <consortium name="US DOE Joint Genome Institute"/>
            <person name="Copeland A."/>
            <person name="Lucas S."/>
            <person name="Lapidus A."/>
            <person name="Barry K."/>
            <person name="Detter J.C."/>
            <person name="Glavina del Rio T."/>
            <person name="Hammon N."/>
            <person name="Israni S."/>
            <person name="Dalin E."/>
            <person name="Tice H."/>
            <person name="Pitluck S."/>
            <person name="Sims D."/>
            <person name="Brettin T."/>
            <person name="Bruce D."/>
            <person name="Han C."/>
            <person name="Schmutz J."/>
            <person name="Larimer F."/>
            <person name="Land M."/>
            <person name="Hauser L."/>
            <person name="Kyrpides N."/>
            <person name="Kim E."/>
            <person name="Magnuson T."/>
            <person name="Richardson P."/>
        </authorList>
    </citation>
    <scope>NUCLEOTIDE SEQUENCE [LARGE SCALE GENOMIC DNA]</scope>
    <source>
        <strain evidence="7 8">JF-5</strain>
    </source>
</reference>
<dbReference type="PANTHER" id="PTHR10057:SF0">
    <property type="entry name" value="TRANSLOCATOR PROTEIN"/>
    <property type="match status" value="1"/>
</dbReference>
<evidence type="ECO:0000313" key="7">
    <source>
        <dbReference type="EMBL" id="ABQ29241.1"/>
    </source>
</evidence>
<feature type="transmembrane region" description="Helical" evidence="6">
    <location>
        <begin position="20"/>
        <end position="42"/>
    </location>
</feature>